<reference evidence="2" key="2">
    <citation type="submission" date="2015-01" db="EMBL/GenBank/DDBJ databases">
        <title>Evolutionary Origins and Diversification of the Mycorrhizal Mutualists.</title>
        <authorList>
            <consortium name="DOE Joint Genome Institute"/>
            <consortium name="Mycorrhizal Genomics Consortium"/>
            <person name="Kohler A."/>
            <person name="Kuo A."/>
            <person name="Nagy L.G."/>
            <person name="Floudas D."/>
            <person name="Copeland A."/>
            <person name="Barry K.W."/>
            <person name="Cichocki N."/>
            <person name="Veneault-Fourrey C."/>
            <person name="LaButti K."/>
            <person name="Lindquist E.A."/>
            <person name="Lipzen A."/>
            <person name="Lundell T."/>
            <person name="Morin E."/>
            <person name="Murat C."/>
            <person name="Riley R."/>
            <person name="Ohm R."/>
            <person name="Sun H."/>
            <person name="Tunlid A."/>
            <person name="Henrissat B."/>
            <person name="Grigoriev I.V."/>
            <person name="Hibbett D.S."/>
            <person name="Martin F."/>
        </authorList>
    </citation>
    <scope>NUCLEOTIDE SEQUENCE [LARGE SCALE GENOMIC DNA]</scope>
    <source>
        <strain evidence="2">MUT 4182</strain>
    </source>
</reference>
<accession>A0A0C3QL11</accession>
<dbReference type="SUPFAM" id="SSF46689">
    <property type="entry name" value="Homeodomain-like"/>
    <property type="match status" value="1"/>
</dbReference>
<organism evidence="1 2">
    <name type="scientific">Tulasnella calospora MUT 4182</name>
    <dbReference type="NCBI Taxonomy" id="1051891"/>
    <lineage>
        <taxon>Eukaryota</taxon>
        <taxon>Fungi</taxon>
        <taxon>Dikarya</taxon>
        <taxon>Basidiomycota</taxon>
        <taxon>Agaricomycotina</taxon>
        <taxon>Agaricomycetes</taxon>
        <taxon>Cantharellales</taxon>
        <taxon>Tulasnellaceae</taxon>
        <taxon>Tulasnella</taxon>
    </lineage>
</organism>
<dbReference type="InterPro" id="IPR009057">
    <property type="entry name" value="Homeodomain-like_sf"/>
</dbReference>
<dbReference type="Proteomes" id="UP000054248">
    <property type="component" value="Unassembled WGS sequence"/>
</dbReference>
<proteinExistence type="predicted"/>
<dbReference type="AlphaFoldDB" id="A0A0C3QL11"/>
<keyword evidence="2" id="KW-1185">Reference proteome</keyword>
<dbReference type="HOGENOM" id="CLU_056788_1_6_1"/>
<reference evidence="1 2" key="1">
    <citation type="submission" date="2014-04" db="EMBL/GenBank/DDBJ databases">
        <authorList>
            <consortium name="DOE Joint Genome Institute"/>
            <person name="Kuo A."/>
            <person name="Girlanda M."/>
            <person name="Perotto S."/>
            <person name="Kohler A."/>
            <person name="Nagy L.G."/>
            <person name="Floudas D."/>
            <person name="Copeland A."/>
            <person name="Barry K.W."/>
            <person name="Cichocki N."/>
            <person name="Veneault-Fourrey C."/>
            <person name="LaButti K."/>
            <person name="Lindquist E.A."/>
            <person name="Lipzen A."/>
            <person name="Lundell T."/>
            <person name="Morin E."/>
            <person name="Murat C."/>
            <person name="Sun H."/>
            <person name="Tunlid A."/>
            <person name="Henrissat B."/>
            <person name="Grigoriev I.V."/>
            <person name="Hibbett D.S."/>
            <person name="Martin F."/>
            <person name="Nordberg H.P."/>
            <person name="Cantor M.N."/>
            <person name="Hua S.X."/>
        </authorList>
    </citation>
    <scope>NUCLEOTIDE SEQUENCE [LARGE SCALE GENOMIC DNA]</scope>
    <source>
        <strain evidence="1 2">MUT 4182</strain>
    </source>
</reference>
<gene>
    <name evidence="1" type="ORF">M407DRAFT_73498</name>
</gene>
<name>A0A0C3QL11_9AGAM</name>
<evidence type="ECO:0000313" key="1">
    <source>
        <dbReference type="EMBL" id="KIO27214.1"/>
    </source>
</evidence>
<protein>
    <submittedName>
        <fullName evidence="1">Uncharacterized protein</fullName>
    </submittedName>
</protein>
<dbReference type="OrthoDB" id="3255572at2759"/>
<sequence>MVYKHHSPEIKEQAMILYRSGWPASEVAYLLDVSVKSLRRWDELLATMGDVVRPRSCQQGRPSILDDELRYELLEILAEDSTVYVDQLRDFFAVERDVAIPRSTLQNILREMGVMRKRLKKEAAEGNSEEQLDYLNRMRREYQVHQLVAVDESAKDDRTIYRQFGRRTLPQWTKGFRSPTIPARRTMEYPSCNDCRYRLPCTSCG</sequence>
<evidence type="ECO:0000313" key="2">
    <source>
        <dbReference type="Proteomes" id="UP000054248"/>
    </source>
</evidence>
<dbReference type="EMBL" id="KN823012">
    <property type="protein sequence ID" value="KIO27214.1"/>
    <property type="molecule type" value="Genomic_DNA"/>
</dbReference>